<sequence length="372" mass="41466">MFGNFVTVLPNTTYMPSAMINGLVAKLRSTKLDFEMSSKHVMANKQWPHSPEALLRGRLVYNVKFYGDQEVQQAKGTEPIKEAVRKMKFHKQLRKAEGHKVTPKVELCINVDGISIQDPKTKIQQYKFPLHHISYCADDKSEKKLFTFIAKDGTTGKHHCFVLGSEKSAEEITLTIGQAFDLAYKRFLEKKETQMEKDKQLTDLQHQVKKLQEENMLLKKRVAELEAEKNNSSAFANSLTPNVTVPSSNGPAVGTRLEGLIFTDDFDPRPSQPSSHMSTTNGTQSNGDIYATVQPKLAPPPSSKSSHRTGPQSNLTPPQPNPFQPALPSVNFDEFGMTAFNPSEMADMEHGFKGGLVIGIEDFDLSSLDPLK</sequence>
<feature type="domain" description="PID" evidence="3">
    <location>
        <begin position="61"/>
        <end position="192"/>
    </location>
</feature>
<gene>
    <name evidence="4" type="ORF">EB796_013562</name>
</gene>
<dbReference type="PROSITE" id="PS01179">
    <property type="entry name" value="PID"/>
    <property type="match status" value="1"/>
</dbReference>
<evidence type="ECO:0000259" key="3">
    <source>
        <dbReference type="PROSITE" id="PS01179"/>
    </source>
</evidence>
<dbReference type="InterPro" id="IPR051133">
    <property type="entry name" value="Adapter_Engulfment-Domain"/>
</dbReference>
<name>A0A7J7JP68_BUGNE</name>
<dbReference type="PANTHER" id="PTHR11232">
    <property type="entry name" value="PHOSPHOTYROSINE INTERACTION DOMAIN-CONTAINING FAMILY MEMBER"/>
    <property type="match status" value="1"/>
</dbReference>
<keyword evidence="5" id="KW-1185">Reference proteome</keyword>
<dbReference type="SMART" id="SM00462">
    <property type="entry name" value="PTB"/>
    <property type="match status" value="1"/>
</dbReference>
<dbReference type="Pfam" id="PF00640">
    <property type="entry name" value="PID"/>
    <property type="match status" value="1"/>
</dbReference>
<proteinExistence type="predicted"/>
<dbReference type="CDD" id="cd01273">
    <property type="entry name" value="PTB_CED-6"/>
    <property type="match status" value="1"/>
</dbReference>
<evidence type="ECO:0000313" key="4">
    <source>
        <dbReference type="EMBL" id="KAF6028129.1"/>
    </source>
</evidence>
<dbReference type="AlphaFoldDB" id="A0A7J7JP68"/>
<organism evidence="4 5">
    <name type="scientific">Bugula neritina</name>
    <name type="common">Brown bryozoan</name>
    <name type="synonym">Sertularia neritina</name>
    <dbReference type="NCBI Taxonomy" id="10212"/>
    <lineage>
        <taxon>Eukaryota</taxon>
        <taxon>Metazoa</taxon>
        <taxon>Spiralia</taxon>
        <taxon>Lophotrochozoa</taxon>
        <taxon>Bryozoa</taxon>
        <taxon>Gymnolaemata</taxon>
        <taxon>Cheilostomatida</taxon>
        <taxon>Flustrina</taxon>
        <taxon>Buguloidea</taxon>
        <taxon>Bugulidae</taxon>
        <taxon>Bugula</taxon>
    </lineage>
</organism>
<dbReference type="OrthoDB" id="10057585at2759"/>
<dbReference type="Gene3D" id="2.30.29.30">
    <property type="entry name" value="Pleckstrin-homology domain (PH domain)/Phosphotyrosine-binding domain (PTB)"/>
    <property type="match status" value="1"/>
</dbReference>
<dbReference type="Proteomes" id="UP000593567">
    <property type="component" value="Unassembled WGS sequence"/>
</dbReference>
<feature type="coiled-coil region" evidence="1">
    <location>
        <begin position="194"/>
        <end position="228"/>
    </location>
</feature>
<evidence type="ECO:0000256" key="2">
    <source>
        <dbReference type="SAM" id="MobiDB-lite"/>
    </source>
</evidence>
<evidence type="ECO:0000256" key="1">
    <source>
        <dbReference type="SAM" id="Coils"/>
    </source>
</evidence>
<evidence type="ECO:0000313" key="5">
    <source>
        <dbReference type="Proteomes" id="UP000593567"/>
    </source>
</evidence>
<dbReference type="InterPro" id="IPR006020">
    <property type="entry name" value="PTB/PI_dom"/>
</dbReference>
<feature type="region of interest" description="Disordered" evidence="2">
    <location>
        <begin position="230"/>
        <end position="329"/>
    </location>
</feature>
<dbReference type="PANTHER" id="PTHR11232:SF77">
    <property type="entry name" value="GULP PTB DOMAIN CONTAINING ENGULFMENT ADAPTOR 1"/>
    <property type="match status" value="1"/>
</dbReference>
<protein>
    <submittedName>
        <fullName evidence="4">Ced-6</fullName>
    </submittedName>
</protein>
<keyword evidence="1" id="KW-0175">Coiled coil</keyword>
<comment type="caution">
    <text evidence="4">The sequence shown here is derived from an EMBL/GenBank/DDBJ whole genome shotgun (WGS) entry which is preliminary data.</text>
</comment>
<reference evidence="4" key="1">
    <citation type="submission" date="2020-06" db="EMBL/GenBank/DDBJ databases">
        <title>Draft genome of Bugula neritina, a colonial animal packing powerful symbionts and potential medicines.</title>
        <authorList>
            <person name="Rayko M."/>
        </authorList>
    </citation>
    <scope>NUCLEOTIDE SEQUENCE [LARGE SCALE GENOMIC DNA]</scope>
    <source>
        <strain evidence="4">Kwan_BN1</strain>
    </source>
</reference>
<accession>A0A7J7JP68</accession>
<feature type="compositionally biased region" description="Polar residues" evidence="2">
    <location>
        <begin position="230"/>
        <end position="250"/>
    </location>
</feature>
<dbReference type="EMBL" id="VXIV02001988">
    <property type="protein sequence ID" value="KAF6028129.1"/>
    <property type="molecule type" value="Genomic_DNA"/>
</dbReference>
<dbReference type="SUPFAM" id="SSF50729">
    <property type="entry name" value="PH domain-like"/>
    <property type="match status" value="1"/>
</dbReference>
<dbReference type="InterPro" id="IPR011993">
    <property type="entry name" value="PH-like_dom_sf"/>
</dbReference>
<feature type="compositionally biased region" description="Polar residues" evidence="2">
    <location>
        <begin position="272"/>
        <end position="287"/>
    </location>
</feature>